<name>A0A831VPW4_9FLAO</name>
<dbReference type="AlphaFoldDB" id="A0A831VPW4"/>
<evidence type="ECO:0000313" key="3">
    <source>
        <dbReference type="EMBL" id="HEA23280.1"/>
    </source>
</evidence>
<feature type="signal peptide" evidence="1">
    <location>
        <begin position="1"/>
        <end position="18"/>
    </location>
</feature>
<feature type="domain" description="Outer membrane protein beta-barrel" evidence="2">
    <location>
        <begin position="17"/>
        <end position="207"/>
    </location>
</feature>
<evidence type="ECO:0000256" key="1">
    <source>
        <dbReference type="SAM" id="SignalP"/>
    </source>
</evidence>
<keyword evidence="1" id="KW-0732">Signal</keyword>
<proteinExistence type="predicted"/>
<gene>
    <name evidence="3" type="ORF">ENH87_20540</name>
</gene>
<organism evidence="3">
    <name type="scientific">Pricia antarctica</name>
    <dbReference type="NCBI Taxonomy" id="641691"/>
    <lineage>
        <taxon>Bacteria</taxon>
        <taxon>Pseudomonadati</taxon>
        <taxon>Bacteroidota</taxon>
        <taxon>Flavobacteriia</taxon>
        <taxon>Flavobacteriales</taxon>
        <taxon>Flavobacteriaceae</taxon>
        <taxon>Pricia</taxon>
    </lineage>
</organism>
<dbReference type="Proteomes" id="UP000886191">
    <property type="component" value="Unassembled WGS sequence"/>
</dbReference>
<dbReference type="InterPro" id="IPR025665">
    <property type="entry name" value="Beta-barrel_OMP_2"/>
</dbReference>
<comment type="caution">
    <text evidence="3">The sequence shown here is derived from an EMBL/GenBank/DDBJ whole genome shotgun (WGS) entry which is preliminary data.</text>
</comment>
<evidence type="ECO:0000259" key="2">
    <source>
        <dbReference type="Pfam" id="PF13568"/>
    </source>
</evidence>
<sequence length="231" mass="26683">MMRTFFGMFFLYSLATFAQNQTDSVVGDSRYLEDQFYIGLTYNILLNSPENVNQRNLSYGLQGGFIKDIPINKSRTSAIGIGLGYGVYSYYTNLRALETVDGFDYTIITEIDSLKRNKVETHMLELPLEFRWRNSTATEYKFWRVYAGVKLGYAVGARSKYISNKTNNERESFYNADIRRFQYGLTFNFGYNTFNLHAYYALNGLFNDGVMVDGETIAIKPLRIGLIFYIL</sequence>
<feature type="chain" id="PRO_5032335552" evidence="1">
    <location>
        <begin position="19"/>
        <end position="231"/>
    </location>
</feature>
<accession>A0A831VPW4</accession>
<dbReference type="EMBL" id="DRGL01000077">
    <property type="protein sequence ID" value="HEA23280.1"/>
    <property type="molecule type" value="Genomic_DNA"/>
</dbReference>
<protein>
    <submittedName>
        <fullName evidence="3">PorT family protein</fullName>
    </submittedName>
</protein>
<reference evidence="3" key="1">
    <citation type="journal article" date="2020" name="mSystems">
        <title>Genome- and Community-Level Interaction Insights into Carbon Utilization and Element Cycling Functions of Hydrothermarchaeota in Hydrothermal Sediment.</title>
        <authorList>
            <person name="Zhou Z."/>
            <person name="Liu Y."/>
            <person name="Xu W."/>
            <person name="Pan J."/>
            <person name="Luo Z.H."/>
            <person name="Li M."/>
        </authorList>
    </citation>
    <scope>NUCLEOTIDE SEQUENCE [LARGE SCALE GENOMIC DNA]</scope>
    <source>
        <strain evidence="3">HyVt-345</strain>
    </source>
</reference>
<dbReference type="Pfam" id="PF13568">
    <property type="entry name" value="OMP_b-brl_2"/>
    <property type="match status" value="1"/>
</dbReference>